<dbReference type="EnsemblPlants" id="HORVU.MOREX.r3.5HG0487360.1">
    <property type="protein sequence ID" value="HORVU.MOREX.r3.5HG0487360.1"/>
    <property type="gene ID" value="HORVU.MOREX.r3.5HG0487360"/>
</dbReference>
<keyword evidence="3" id="KW-0645">Protease</keyword>
<evidence type="ECO:0008006" key="12">
    <source>
        <dbReference type="Google" id="ProtNLM"/>
    </source>
</evidence>
<evidence type="ECO:0000256" key="8">
    <source>
        <dbReference type="ARBA" id="ARBA00023180"/>
    </source>
</evidence>
<reference evidence="10" key="3">
    <citation type="submission" date="2022-01" db="UniProtKB">
        <authorList>
            <consortium name="EnsemblPlants"/>
        </authorList>
    </citation>
    <scope>IDENTIFICATION</scope>
    <source>
        <strain evidence="10">subsp. vulgare</strain>
    </source>
</reference>
<dbReference type="GO" id="GO:0004185">
    <property type="term" value="F:serine-type carboxypeptidase activity"/>
    <property type="evidence" value="ECO:0000318"/>
    <property type="project" value="GO_Central"/>
</dbReference>
<dbReference type="InterPro" id="IPR001563">
    <property type="entry name" value="Peptidase_S10"/>
</dbReference>
<evidence type="ECO:0000256" key="4">
    <source>
        <dbReference type="ARBA" id="ARBA00022729"/>
    </source>
</evidence>
<feature type="signal peptide" evidence="9">
    <location>
        <begin position="1"/>
        <end position="23"/>
    </location>
</feature>
<proteinExistence type="inferred from homology"/>
<keyword evidence="7" id="KW-1015">Disulfide bond</keyword>
<dbReference type="OMA" id="DWNMNFK"/>
<keyword evidence="5" id="KW-0378">Hydrolase</keyword>
<keyword evidence="2" id="KW-0121">Carboxypeptidase</keyword>
<evidence type="ECO:0000256" key="1">
    <source>
        <dbReference type="ARBA" id="ARBA00009431"/>
    </source>
</evidence>
<accession>A0A8I6XR60</accession>
<dbReference type="Proteomes" id="UP000011116">
    <property type="component" value="Chromosome 5H"/>
</dbReference>
<evidence type="ECO:0000256" key="3">
    <source>
        <dbReference type="ARBA" id="ARBA00022670"/>
    </source>
</evidence>
<dbReference type="SMR" id="A0A8I6XR60"/>
<dbReference type="PRINTS" id="PR00724">
    <property type="entry name" value="CRBOXYPTASEC"/>
</dbReference>
<dbReference type="Gramene" id="HORVU.MOREX.r2.5HG0403740.1">
    <property type="protein sequence ID" value="HORVU.MOREX.r2.5HG0403740.1"/>
    <property type="gene ID" value="HORVU.MOREX.r2.5HG0403740"/>
</dbReference>
<dbReference type="PROSITE" id="PS00560">
    <property type="entry name" value="CARBOXYPEPT_SER_HIS"/>
    <property type="match status" value="1"/>
</dbReference>
<dbReference type="PANTHER" id="PTHR11802:SF233">
    <property type="entry name" value="CARBOXYPEPTIDASE"/>
    <property type="match status" value="1"/>
</dbReference>
<dbReference type="Gramene" id="HORVU.MOREX.r3.5HG0487360.1">
    <property type="protein sequence ID" value="HORVU.MOREX.r3.5HG0487360.1"/>
    <property type="gene ID" value="HORVU.MOREX.r3.5HG0487360"/>
</dbReference>
<dbReference type="GO" id="GO:0006508">
    <property type="term" value="P:proteolysis"/>
    <property type="evidence" value="ECO:0007669"/>
    <property type="project" value="UniProtKB-KW"/>
</dbReference>
<sequence>MKSISFFSLLLICLAALQLHANASQEAQLREFISSRRNSDSTDTFKVRNIADRVASSLSAESSVADQSSMKVADMITALPGQPEGVDFNQYGGYVTVDEENGRALFYYLVESPSGASDKPLVLWLNGGPGCSSLGYGAMQELGPFRVTEDNKTLSRNMNAWNNVANVIFLESPAGVGFSYSNTSADYDLSGDERTADDAYVFLVKWLERFPEYKGRAFYISGESFAGHYVPELAATILLHNTYNNRTIINLQGILVGNPYLDSNRNIKGAINYYWTHAVMSDEVYANITMNCDFDNVDGTYTNAACSSAVDAFQPGNIDGYNIYAPVCIDGPNGGYHSSGYLPGYDPCSDYPTHAYLNDPAVQMAFHARMTKWAGCTNLNWTDAPMSMLPTIKWLIDSKLPIWIFSGDFDTVCSLPGTRYSIQDLGLSVTTPWRPWTAKEEVGGYVQQYAGGFTFLSVRGAGHLVPSFQPERALVMLSSFLQGVLPPYVEQQ</sequence>
<dbReference type="InterPro" id="IPR029058">
    <property type="entry name" value="AB_hydrolase_fold"/>
</dbReference>
<dbReference type="Pfam" id="PF00450">
    <property type="entry name" value="Peptidase_S10"/>
    <property type="match status" value="1"/>
</dbReference>
<dbReference type="FunFam" id="3.40.50.1820:FF:000573">
    <property type="entry name" value="Carboxypeptidase"/>
    <property type="match status" value="1"/>
</dbReference>
<keyword evidence="8" id="KW-0325">Glycoprotein</keyword>
<evidence type="ECO:0000256" key="7">
    <source>
        <dbReference type="ARBA" id="ARBA00023157"/>
    </source>
</evidence>
<keyword evidence="11" id="KW-1185">Reference proteome</keyword>
<protein>
    <recommendedName>
        <fullName evidence="12">Carboxypeptidase</fullName>
    </recommendedName>
</protein>
<feature type="chain" id="PRO_5035251575" description="Carboxypeptidase" evidence="9">
    <location>
        <begin position="24"/>
        <end position="492"/>
    </location>
</feature>
<reference evidence="10" key="2">
    <citation type="submission" date="2020-10" db="EMBL/GenBank/DDBJ databases">
        <authorList>
            <person name="Scholz U."/>
            <person name="Mascher M."/>
            <person name="Fiebig A."/>
        </authorList>
    </citation>
    <scope>NUCLEOTIDE SEQUENCE [LARGE SCALE GENOMIC DNA]</scope>
    <source>
        <strain evidence="10">cv. Morex</strain>
    </source>
</reference>
<evidence type="ECO:0000256" key="6">
    <source>
        <dbReference type="ARBA" id="ARBA00023145"/>
    </source>
</evidence>
<dbReference type="AlphaFoldDB" id="A0A8I6XR60"/>
<name>A0A8I6XR60_HORVV</name>
<keyword evidence="6" id="KW-0865">Zymogen</keyword>
<dbReference type="Gene3D" id="3.40.50.1820">
    <property type="entry name" value="alpha/beta hydrolase"/>
    <property type="match status" value="1"/>
</dbReference>
<evidence type="ECO:0000256" key="2">
    <source>
        <dbReference type="ARBA" id="ARBA00022645"/>
    </source>
</evidence>
<dbReference type="Gene3D" id="6.10.250.940">
    <property type="match status" value="1"/>
</dbReference>
<dbReference type="Gene3D" id="3.40.50.11320">
    <property type="match status" value="1"/>
</dbReference>
<dbReference type="SUPFAM" id="SSF53474">
    <property type="entry name" value="alpha/beta-Hydrolases"/>
    <property type="match status" value="1"/>
</dbReference>
<evidence type="ECO:0000256" key="9">
    <source>
        <dbReference type="SAM" id="SignalP"/>
    </source>
</evidence>
<reference evidence="11" key="1">
    <citation type="journal article" date="2012" name="Nature">
        <title>A physical, genetic and functional sequence assembly of the barley genome.</title>
        <authorList>
            <consortium name="The International Barley Genome Sequencing Consortium"/>
            <person name="Mayer K.F."/>
            <person name="Waugh R."/>
            <person name="Brown J.W."/>
            <person name="Schulman A."/>
            <person name="Langridge P."/>
            <person name="Platzer M."/>
            <person name="Fincher G.B."/>
            <person name="Muehlbauer G.J."/>
            <person name="Sato K."/>
            <person name="Close T.J."/>
            <person name="Wise R.P."/>
            <person name="Stein N."/>
        </authorList>
    </citation>
    <scope>NUCLEOTIDE SEQUENCE [LARGE SCALE GENOMIC DNA]</scope>
    <source>
        <strain evidence="11">cv. Morex</strain>
    </source>
</reference>
<dbReference type="PANTHER" id="PTHR11802">
    <property type="entry name" value="SERINE PROTEASE FAMILY S10 SERINE CARBOXYPEPTIDASE"/>
    <property type="match status" value="1"/>
</dbReference>
<evidence type="ECO:0000256" key="5">
    <source>
        <dbReference type="ARBA" id="ARBA00022801"/>
    </source>
</evidence>
<evidence type="ECO:0000313" key="11">
    <source>
        <dbReference type="Proteomes" id="UP000011116"/>
    </source>
</evidence>
<organism evidence="10 11">
    <name type="scientific">Hordeum vulgare subsp. vulgare</name>
    <name type="common">Domesticated barley</name>
    <dbReference type="NCBI Taxonomy" id="112509"/>
    <lineage>
        <taxon>Eukaryota</taxon>
        <taxon>Viridiplantae</taxon>
        <taxon>Streptophyta</taxon>
        <taxon>Embryophyta</taxon>
        <taxon>Tracheophyta</taxon>
        <taxon>Spermatophyta</taxon>
        <taxon>Magnoliopsida</taxon>
        <taxon>Liliopsida</taxon>
        <taxon>Poales</taxon>
        <taxon>Poaceae</taxon>
        <taxon>BOP clade</taxon>
        <taxon>Pooideae</taxon>
        <taxon>Triticodae</taxon>
        <taxon>Triticeae</taxon>
        <taxon>Hordeinae</taxon>
        <taxon>Hordeum</taxon>
    </lineage>
</organism>
<dbReference type="FunFam" id="3.40.50.11320:FF:000001">
    <property type="entry name" value="Carboxypeptidase"/>
    <property type="match status" value="1"/>
</dbReference>
<keyword evidence="4 9" id="KW-0732">Signal</keyword>
<comment type="similarity">
    <text evidence="1">Belongs to the peptidase S10 family.</text>
</comment>
<evidence type="ECO:0000313" key="10">
    <source>
        <dbReference type="EnsemblPlants" id="HORVU.MOREX.r3.5HG0487360.1"/>
    </source>
</evidence>
<dbReference type="InterPro" id="IPR033124">
    <property type="entry name" value="Ser_caboxypep_his_AS"/>
</dbReference>